<feature type="non-terminal residue" evidence="1">
    <location>
        <position position="78"/>
    </location>
</feature>
<feature type="non-terminal residue" evidence="1">
    <location>
        <position position="1"/>
    </location>
</feature>
<dbReference type="Proteomes" id="UP001328107">
    <property type="component" value="Unassembled WGS sequence"/>
</dbReference>
<accession>A0AAN5CP11</accession>
<gene>
    <name evidence="1" type="ORF">PMAYCL1PPCAC_18231</name>
</gene>
<sequence>STHVLTQIDQQLDRSTFPLYSLLNHPKQAAIFPPSFHALPITGSPAMYHRATYWSGFCPAAVSRLLSRAFTRERVGQG</sequence>
<reference evidence="2" key="1">
    <citation type="submission" date="2022-10" db="EMBL/GenBank/DDBJ databases">
        <title>Genome assembly of Pristionchus species.</title>
        <authorList>
            <person name="Yoshida K."/>
            <person name="Sommer R.J."/>
        </authorList>
    </citation>
    <scope>NUCLEOTIDE SEQUENCE [LARGE SCALE GENOMIC DNA]</scope>
    <source>
        <strain evidence="2">RS5460</strain>
    </source>
</reference>
<evidence type="ECO:0000313" key="2">
    <source>
        <dbReference type="Proteomes" id="UP001328107"/>
    </source>
</evidence>
<keyword evidence="2" id="KW-1185">Reference proteome</keyword>
<name>A0AAN5CP11_9BILA</name>
<dbReference type="EMBL" id="BTRK01000004">
    <property type="protein sequence ID" value="GMR48036.1"/>
    <property type="molecule type" value="Genomic_DNA"/>
</dbReference>
<comment type="caution">
    <text evidence="1">The sequence shown here is derived from an EMBL/GenBank/DDBJ whole genome shotgun (WGS) entry which is preliminary data.</text>
</comment>
<dbReference type="AlphaFoldDB" id="A0AAN5CP11"/>
<protein>
    <submittedName>
        <fullName evidence="1">Uncharacterized protein</fullName>
    </submittedName>
</protein>
<evidence type="ECO:0000313" key="1">
    <source>
        <dbReference type="EMBL" id="GMR48036.1"/>
    </source>
</evidence>
<organism evidence="1 2">
    <name type="scientific">Pristionchus mayeri</name>
    <dbReference type="NCBI Taxonomy" id="1317129"/>
    <lineage>
        <taxon>Eukaryota</taxon>
        <taxon>Metazoa</taxon>
        <taxon>Ecdysozoa</taxon>
        <taxon>Nematoda</taxon>
        <taxon>Chromadorea</taxon>
        <taxon>Rhabditida</taxon>
        <taxon>Rhabditina</taxon>
        <taxon>Diplogasteromorpha</taxon>
        <taxon>Diplogasteroidea</taxon>
        <taxon>Neodiplogasteridae</taxon>
        <taxon>Pristionchus</taxon>
    </lineage>
</organism>
<proteinExistence type="predicted"/>